<reference evidence="4" key="1">
    <citation type="submission" date="2022-11" db="UniProtKB">
        <authorList>
            <consortium name="WormBaseParasite"/>
        </authorList>
    </citation>
    <scope>IDENTIFICATION</scope>
</reference>
<accession>A0A915DUF9</accession>
<feature type="compositionally biased region" description="Polar residues" evidence="2">
    <location>
        <begin position="147"/>
        <end position="157"/>
    </location>
</feature>
<evidence type="ECO:0000313" key="3">
    <source>
        <dbReference type="Proteomes" id="UP000887574"/>
    </source>
</evidence>
<keyword evidence="1" id="KW-0175">Coiled coil</keyword>
<evidence type="ECO:0000313" key="4">
    <source>
        <dbReference type="WBParaSite" id="jg23067"/>
    </source>
</evidence>
<dbReference type="Proteomes" id="UP000887574">
    <property type="component" value="Unplaced"/>
</dbReference>
<feature type="region of interest" description="Disordered" evidence="2">
    <location>
        <begin position="137"/>
        <end position="159"/>
    </location>
</feature>
<feature type="coiled-coil region" evidence="1">
    <location>
        <begin position="171"/>
        <end position="212"/>
    </location>
</feature>
<sequence>MKSTPNLQQHDHPSRALSQTGANLSSYMAQQLQDYRNQQARSHYPTEGNLPPNGRHLCFYNTSMPSHHHSIGASVHKFIVQIKSDLHGNGSVIHLRATSIGPMAGGANQYPLVTSSTIPAIPTTHPQTCPIPWKISSSLLRSPPPATNGQNPTGNTTDLDDLADQTVLIEARNLRLHQQRLEQRSRVLEDQNRQLQQQLERLNRMVDKQKSTTTLTPMVTPTSCHPQCYHPAGHCPTGAAIQHTLMEEDCCHFLRPPVESVVQQMRMMNSD</sequence>
<protein>
    <submittedName>
        <fullName evidence="4">Uncharacterized protein</fullName>
    </submittedName>
</protein>
<evidence type="ECO:0000256" key="1">
    <source>
        <dbReference type="SAM" id="Coils"/>
    </source>
</evidence>
<proteinExistence type="predicted"/>
<dbReference type="WBParaSite" id="jg23067">
    <property type="protein sequence ID" value="jg23067"/>
    <property type="gene ID" value="jg23067"/>
</dbReference>
<name>A0A915DUF9_9BILA</name>
<dbReference type="AlphaFoldDB" id="A0A915DUF9"/>
<organism evidence="3 4">
    <name type="scientific">Ditylenchus dipsaci</name>
    <dbReference type="NCBI Taxonomy" id="166011"/>
    <lineage>
        <taxon>Eukaryota</taxon>
        <taxon>Metazoa</taxon>
        <taxon>Ecdysozoa</taxon>
        <taxon>Nematoda</taxon>
        <taxon>Chromadorea</taxon>
        <taxon>Rhabditida</taxon>
        <taxon>Tylenchina</taxon>
        <taxon>Tylenchomorpha</taxon>
        <taxon>Sphaerularioidea</taxon>
        <taxon>Anguinidae</taxon>
        <taxon>Anguininae</taxon>
        <taxon>Ditylenchus</taxon>
    </lineage>
</organism>
<evidence type="ECO:0000256" key="2">
    <source>
        <dbReference type="SAM" id="MobiDB-lite"/>
    </source>
</evidence>
<keyword evidence="3" id="KW-1185">Reference proteome</keyword>